<dbReference type="HOGENOM" id="CLU_1754100_0_0_1"/>
<feature type="compositionally biased region" description="Basic and acidic residues" evidence="1">
    <location>
        <begin position="73"/>
        <end position="83"/>
    </location>
</feature>
<keyword evidence="3" id="KW-1185">Reference proteome</keyword>
<protein>
    <submittedName>
        <fullName evidence="2">Uncharacterized protein</fullName>
    </submittedName>
</protein>
<accession>B6HVH9</accession>
<organism evidence="2 3">
    <name type="scientific">Penicillium rubens (strain ATCC 28089 / DSM 1075 / NRRL 1951 / Wisconsin 54-1255)</name>
    <name type="common">Penicillium chrysogenum</name>
    <dbReference type="NCBI Taxonomy" id="500485"/>
    <lineage>
        <taxon>Eukaryota</taxon>
        <taxon>Fungi</taxon>
        <taxon>Dikarya</taxon>
        <taxon>Ascomycota</taxon>
        <taxon>Pezizomycotina</taxon>
        <taxon>Eurotiomycetes</taxon>
        <taxon>Eurotiomycetidae</taxon>
        <taxon>Eurotiales</taxon>
        <taxon>Aspergillaceae</taxon>
        <taxon>Penicillium</taxon>
        <taxon>Penicillium chrysogenum species complex</taxon>
    </lineage>
</organism>
<feature type="region of interest" description="Disordered" evidence="1">
    <location>
        <begin position="1"/>
        <end position="88"/>
    </location>
</feature>
<dbReference type="VEuPathDB" id="FungiDB:PCH_Pc22g05910"/>
<proteinExistence type="predicted"/>
<dbReference type="Proteomes" id="UP000000724">
    <property type="component" value="Contig Pc00c22"/>
</dbReference>
<evidence type="ECO:0000313" key="3">
    <source>
        <dbReference type="Proteomes" id="UP000000724"/>
    </source>
</evidence>
<sequence length="149" mass="16330">RDRFKCVSRGSALERQRQQPGMRVKSNKGEFGGTPLRKGQSLGLSGGQSTSRVKRGGGARNDSISEATARRARQLERGQEPKMTRASTTKVLLMKQRNRILGERRGSSCLCHPPWKPWSPGGTRARAAQAFGAWGGLEGEKGEPWSIRA</sequence>
<feature type="compositionally biased region" description="Low complexity" evidence="1">
    <location>
        <begin position="39"/>
        <end position="51"/>
    </location>
</feature>
<dbReference type="EMBL" id="AM920437">
    <property type="protein sequence ID" value="CAP97879.1"/>
    <property type="molecule type" value="Genomic_DNA"/>
</dbReference>
<name>B6HVH9_PENRW</name>
<evidence type="ECO:0000256" key="1">
    <source>
        <dbReference type="SAM" id="MobiDB-lite"/>
    </source>
</evidence>
<evidence type="ECO:0000313" key="2">
    <source>
        <dbReference type="EMBL" id="CAP97879.1"/>
    </source>
</evidence>
<gene>
    <name evidence="2" type="ORF">Pc22g05910</name>
    <name evidence="2" type="ORF">PCH_Pc22g05910</name>
</gene>
<reference evidence="2 3" key="1">
    <citation type="journal article" date="2008" name="Nat. Biotechnol.">
        <title>Genome sequencing and analysis of the filamentous fungus Penicillium chrysogenum.</title>
        <authorList>
            <person name="van den Berg M.A."/>
            <person name="Albang R."/>
            <person name="Albermann K."/>
            <person name="Badger J.H."/>
            <person name="Daran J.-M."/>
            <person name="Driessen A.J.M."/>
            <person name="Garcia-Estrada C."/>
            <person name="Fedorova N.D."/>
            <person name="Harris D.M."/>
            <person name="Heijne W.H.M."/>
            <person name="Joardar V.S."/>
            <person name="Kiel J.A.K.W."/>
            <person name="Kovalchuk A."/>
            <person name="Martin J.F."/>
            <person name="Nierman W.C."/>
            <person name="Nijland J.G."/>
            <person name="Pronk J.T."/>
            <person name="Roubos J.A."/>
            <person name="van der Klei I.J."/>
            <person name="van Peij N.N.M.E."/>
            <person name="Veenhuis M."/>
            <person name="von Doehren H."/>
            <person name="Wagner C."/>
            <person name="Wortman J.R."/>
            <person name="Bovenberg R.A.L."/>
        </authorList>
    </citation>
    <scope>NUCLEOTIDE SEQUENCE [LARGE SCALE GENOMIC DNA]</scope>
    <source>
        <strain evidence="3">ATCC 28089 / DSM 1075 / NRRL 1951 / Wisconsin 54-1255</strain>
    </source>
</reference>
<dbReference type="AlphaFoldDB" id="B6HVH9"/>